<dbReference type="InterPro" id="IPR040348">
    <property type="entry name" value="POLAR-like"/>
</dbReference>
<name>A0ABP0YDA0_9ROSI</name>
<gene>
    <name evidence="3" type="ORF">CITCOLO1_LOCUS9436</name>
</gene>
<proteinExistence type="predicted"/>
<feature type="region of interest" description="Disordered" evidence="2">
    <location>
        <begin position="109"/>
        <end position="128"/>
    </location>
</feature>
<accession>A0ABP0YDA0</accession>
<feature type="coiled-coil region" evidence="1">
    <location>
        <begin position="231"/>
        <end position="258"/>
    </location>
</feature>
<evidence type="ECO:0008006" key="5">
    <source>
        <dbReference type="Google" id="ProtNLM"/>
    </source>
</evidence>
<reference evidence="3 4" key="1">
    <citation type="submission" date="2024-03" db="EMBL/GenBank/DDBJ databases">
        <authorList>
            <person name="Gkanogiannis A."/>
            <person name="Becerra Lopez-Lavalle L."/>
        </authorList>
    </citation>
    <scope>NUCLEOTIDE SEQUENCE [LARGE SCALE GENOMIC DNA]</scope>
</reference>
<keyword evidence="1" id="KW-0175">Coiled coil</keyword>
<dbReference type="PANTHER" id="PTHR33476:SF22">
    <property type="entry name" value="PROTEIN POLAR LOCALIZATION DURING ASYMMETRIC DIVISION AND REDISTRIBUTION"/>
    <property type="match status" value="1"/>
</dbReference>
<sequence>MNLPFKSHQVFDSYTSTSRLFRVVDILREEEENGDGFAGDLGMSHTGDRSLPDEPVSIHCLSPRRFVARWLASFRRPKRRRAVEEVKREKEGADSDGPLMCCRCSRNGVDGGASSSSTAEILGPGPNRKEDTSFNLGVGCSLLYLVLASKNELSKMVDLRREMEHFLQEIKEELGKKNNPFGSFHLNTDVACSSTDCQDGPCSTSQLSYQQEFSSQIVSDAQSTILNHSRKSCLHEQAGECQERIDELESEFEAELELLQLHLEVESFSERIEKPRIKSASNTNSTRSCCMNSGEVTDLQEGVLPTELERKLHELLEARQQEQIKELEGALECAKQEIIEKECEVSWWKETAKVISKHIPVHSRLRLVSQHQQLQLLG</sequence>
<protein>
    <recommendedName>
        <fullName evidence="5">Protein POLAR LOCALIZATION DURING ASYMMETRIC DIVISION AND REDISTRIBUTION</fullName>
    </recommendedName>
</protein>
<evidence type="ECO:0000256" key="2">
    <source>
        <dbReference type="SAM" id="MobiDB-lite"/>
    </source>
</evidence>
<organism evidence="3 4">
    <name type="scientific">Citrullus colocynthis</name>
    <name type="common">colocynth</name>
    <dbReference type="NCBI Taxonomy" id="252529"/>
    <lineage>
        <taxon>Eukaryota</taxon>
        <taxon>Viridiplantae</taxon>
        <taxon>Streptophyta</taxon>
        <taxon>Embryophyta</taxon>
        <taxon>Tracheophyta</taxon>
        <taxon>Spermatophyta</taxon>
        <taxon>Magnoliopsida</taxon>
        <taxon>eudicotyledons</taxon>
        <taxon>Gunneridae</taxon>
        <taxon>Pentapetalae</taxon>
        <taxon>rosids</taxon>
        <taxon>fabids</taxon>
        <taxon>Cucurbitales</taxon>
        <taxon>Cucurbitaceae</taxon>
        <taxon>Benincaseae</taxon>
        <taxon>Citrullus</taxon>
    </lineage>
</organism>
<evidence type="ECO:0000256" key="1">
    <source>
        <dbReference type="SAM" id="Coils"/>
    </source>
</evidence>
<dbReference type="Proteomes" id="UP001642487">
    <property type="component" value="Chromosome 3"/>
</dbReference>
<keyword evidence="4" id="KW-1185">Reference proteome</keyword>
<evidence type="ECO:0000313" key="3">
    <source>
        <dbReference type="EMBL" id="CAK9317531.1"/>
    </source>
</evidence>
<dbReference type="EMBL" id="OZ021737">
    <property type="protein sequence ID" value="CAK9317531.1"/>
    <property type="molecule type" value="Genomic_DNA"/>
</dbReference>
<feature type="coiled-coil region" evidence="1">
    <location>
        <begin position="317"/>
        <end position="344"/>
    </location>
</feature>
<dbReference type="PANTHER" id="PTHR33476">
    <property type="entry name" value="EMB|CAB62613.1"/>
    <property type="match status" value="1"/>
</dbReference>
<evidence type="ECO:0000313" key="4">
    <source>
        <dbReference type="Proteomes" id="UP001642487"/>
    </source>
</evidence>